<dbReference type="RefSeq" id="WP_053941925.1">
    <property type="nucleotide sequence ID" value="NZ_BSWO01000044.1"/>
</dbReference>
<organism evidence="3 5">
    <name type="scientific">Helicobacter ailurogastricus</name>
    <dbReference type="NCBI Taxonomy" id="1578720"/>
    <lineage>
        <taxon>Bacteria</taxon>
        <taxon>Pseudomonadati</taxon>
        <taxon>Campylobacterota</taxon>
        <taxon>Epsilonproteobacteria</taxon>
        <taxon>Campylobacterales</taxon>
        <taxon>Helicobacteraceae</taxon>
        <taxon>Helicobacter</taxon>
    </lineage>
</organism>
<keyword evidence="4" id="KW-1185">Reference proteome</keyword>
<dbReference type="EMBL" id="CDMH01000064">
    <property type="protein sequence ID" value="CRF43368.1"/>
    <property type="molecule type" value="Genomic_DNA"/>
</dbReference>
<accession>A0A0K2XHE4</accession>
<protein>
    <submittedName>
        <fullName evidence="3">Uncharacterized protein</fullName>
    </submittedName>
</protein>
<evidence type="ECO:0000313" key="3">
    <source>
        <dbReference type="EMBL" id="CRF45028.1"/>
    </source>
</evidence>
<name>A0A0K2XHE4_9HELI</name>
<reference evidence="4" key="2">
    <citation type="submission" date="2014-12" db="EMBL/GenBank/DDBJ databases">
        <authorList>
            <person name="Smet A."/>
        </authorList>
    </citation>
    <scope>NUCLEOTIDE SEQUENCE [LARGE SCALE GENOMIC DNA]</scope>
</reference>
<dbReference type="STRING" id="1578720.HAL011_16500"/>
<reference evidence="5 6" key="3">
    <citation type="submission" date="2014-12" db="EMBL/GenBank/DDBJ databases">
        <authorList>
            <person name="Jaenicke S."/>
        </authorList>
    </citation>
    <scope>NUCLEOTIDE SEQUENCE [LARGE SCALE GENOMIC DNA]</scope>
</reference>
<evidence type="ECO:0000313" key="1">
    <source>
        <dbReference type="EMBL" id="CRF41832.1"/>
    </source>
</evidence>
<dbReference type="Proteomes" id="UP000038622">
    <property type="component" value="Unassembled WGS sequence"/>
</dbReference>
<dbReference type="EMBL" id="CDMN01000071">
    <property type="protein sequence ID" value="CRF45028.1"/>
    <property type="molecule type" value="Genomic_DNA"/>
</dbReference>
<evidence type="ECO:0000313" key="6">
    <source>
        <dbReference type="Proteomes" id="UP000045175"/>
    </source>
</evidence>
<dbReference type="Proteomes" id="UP000041394">
    <property type="component" value="Unassembled WGS sequence"/>
</dbReference>
<evidence type="ECO:0000313" key="4">
    <source>
        <dbReference type="Proteomes" id="UP000038622"/>
    </source>
</evidence>
<dbReference type="AlphaFoldDB" id="A0A0K2XHE4"/>
<evidence type="ECO:0000313" key="5">
    <source>
        <dbReference type="Proteomes" id="UP000041394"/>
    </source>
</evidence>
<dbReference type="Proteomes" id="UP000045175">
    <property type="component" value="Unassembled WGS sequence"/>
</dbReference>
<sequence length="132" mass="15601">MNRLWLVLLPVVLLSKPLDRTLTLKKDEVFSGELQLGKFKKPLSLRWTLFKDHGLVVHLKLNRFPYQFILYKDFQRNTFRADIFKEGNTAHKEGTDIHEHPYFLVTFKDFDSKNSVATLKVKASQQLKWIEP</sequence>
<dbReference type="OrthoDB" id="5334558at2"/>
<evidence type="ECO:0000313" key="2">
    <source>
        <dbReference type="EMBL" id="CRF43368.1"/>
    </source>
</evidence>
<dbReference type="EMBL" id="CDML01000055">
    <property type="protein sequence ID" value="CRF41832.1"/>
    <property type="molecule type" value="Genomic_DNA"/>
</dbReference>
<reference evidence="3" key="1">
    <citation type="submission" date="2014-12" db="EMBL/GenBank/DDBJ databases">
        <title>Whole genome sequences of four Staphylococcus schleiferi canine isolates.</title>
        <authorList>
            <person name="Misic A.M."/>
            <person name="Cain C."/>
            <person name="Morris D.O."/>
            <person name="Rankin S."/>
            <person name="Beiting D."/>
        </authorList>
    </citation>
    <scope>NUCLEOTIDE SEQUENCE</scope>
    <source>
        <strain evidence="1">ASB11</strain>
        <strain evidence="2">ASB13</strain>
        <strain evidence="3">ASB9</strain>
    </source>
</reference>
<proteinExistence type="predicted"/>
<gene>
    <name evidence="1" type="ORF">HAL011_16500</name>
    <name evidence="2" type="ORF">HAL013_16020</name>
    <name evidence="3" type="ORF">HAL09_16610</name>
</gene>